<feature type="region of interest" description="Disordered" evidence="1">
    <location>
        <begin position="1"/>
        <end position="31"/>
    </location>
</feature>
<sequence>MTSRSDKSEWKETTENLYGRKESKGTSENKIKFYNRENEPKRYRVKDLSFAQRHSKLVHGVIVSSALLLFFSKTIYDSYIQLTEPSKPDLKFEGKTKSGV</sequence>
<protein>
    <submittedName>
        <fullName evidence="3">Uncharacterized protein</fullName>
    </submittedName>
</protein>
<gene>
    <name evidence="2" type="ORF">g.39440</name>
    <name evidence="3" type="ORF">g.39442</name>
</gene>
<dbReference type="EMBL" id="GEBQ01024439">
    <property type="protein sequence ID" value="JAT15538.1"/>
    <property type="molecule type" value="Transcribed_RNA"/>
</dbReference>
<reference evidence="3" key="1">
    <citation type="submission" date="2015-11" db="EMBL/GenBank/DDBJ databases">
        <title>De novo transcriptome assembly of four potential Pierce s Disease insect vectors from Arizona vineyards.</title>
        <authorList>
            <person name="Tassone E.E."/>
        </authorList>
    </citation>
    <scope>NUCLEOTIDE SEQUENCE</scope>
</reference>
<organism evidence="3">
    <name type="scientific">Graphocephala atropunctata</name>
    <dbReference type="NCBI Taxonomy" id="36148"/>
    <lineage>
        <taxon>Eukaryota</taxon>
        <taxon>Metazoa</taxon>
        <taxon>Ecdysozoa</taxon>
        <taxon>Arthropoda</taxon>
        <taxon>Hexapoda</taxon>
        <taxon>Insecta</taxon>
        <taxon>Pterygota</taxon>
        <taxon>Neoptera</taxon>
        <taxon>Paraneoptera</taxon>
        <taxon>Hemiptera</taxon>
        <taxon>Auchenorrhyncha</taxon>
        <taxon>Membracoidea</taxon>
        <taxon>Cicadellidae</taxon>
        <taxon>Cicadellinae</taxon>
        <taxon>Cicadellini</taxon>
        <taxon>Graphocephala</taxon>
    </lineage>
</organism>
<proteinExistence type="predicted"/>
<evidence type="ECO:0000256" key="1">
    <source>
        <dbReference type="SAM" id="MobiDB-lite"/>
    </source>
</evidence>
<dbReference type="EMBL" id="GEBQ01024931">
    <property type="protein sequence ID" value="JAT15046.1"/>
    <property type="molecule type" value="Transcribed_RNA"/>
</dbReference>
<evidence type="ECO:0000313" key="2">
    <source>
        <dbReference type="EMBL" id="JAT15046.1"/>
    </source>
</evidence>
<accession>A0A1B6KVT2</accession>
<name>A0A1B6KVT2_9HEMI</name>
<dbReference type="AlphaFoldDB" id="A0A1B6KVT2"/>
<evidence type="ECO:0000313" key="3">
    <source>
        <dbReference type="EMBL" id="JAT15538.1"/>
    </source>
</evidence>